<organism evidence="3 4">
    <name type="scientific">Saprospira grandis (strain Lewin)</name>
    <dbReference type="NCBI Taxonomy" id="984262"/>
    <lineage>
        <taxon>Bacteria</taxon>
        <taxon>Pseudomonadati</taxon>
        <taxon>Bacteroidota</taxon>
        <taxon>Saprospiria</taxon>
        <taxon>Saprospirales</taxon>
        <taxon>Saprospiraceae</taxon>
        <taxon>Saprospira</taxon>
    </lineage>
</organism>
<name>H6L899_SAPGL</name>
<reference evidence="3 4" key="1">
    <citation type="journal article" date="2012" name="Stand. Genomic Sci.">
        <title>Complete genome sequencing and analysis of Saprospira grandis str. Lewin, a predatory marine bacterium.</title>
        <authorList>
            <person name="Saw J.H."/>
            <person name="Yuryev A."/>
            <person name="Kanbe M."/>
            <person name="Hou S."/>
            <person name="Young A.G."/>
            <person name="Aizawa S."/>
            <person name="Alam M."/>
        </authorList>
    </citation>
    <scope>NUCLEOTIDE SEQUENCE [LARGE SCALE GENOMIC DNA]</scope>
    <source>
        <strain evidence="3 4">Lewin</strain>
    </source>
</reference>
<evidence type="ECO:0000313" key="4">
    <source>
        <dbReference type="Proteomes" id="UP000007519"/>
    </source>
</evidence>
<feature type="compositionally biased region" description="Low complexity" evidence="1">
    <location>
        <begin position="121"/>
        <end position="145"/>
    </location>
</feature>
<keyword evidence="2" id="KW-0812">Transmembrane</keyword>
<dbReference type="STRING" id="984262.SGRA_3747"/>
<sequence length="281" mass="30021">MSTQEMEFQPGADHLSQSKDRNIARIGALVFLILLLTLIFWRFFSYEYPLKEAGGLEASFGNVQIAGGSASENPTPTTDPQPQEENNPTPTTQEIEEVQTDDNMESEAVKTEPTPTPPQNTPSENSNNNNSSSSSSSSSNTYTPSFPGAGNGNKTGPGQQGTPAGKKDDLGGIGKGKEGEGTGELGAGRNCLSACNCELSANQLSQFESGNRTAYIEILVDPQGNVIEAKMASVKDFPQNAQFTKAVEIDLLEKCALKRKYDPSDKGFKAKGVITMSIVQK</sequence>
<dbReference type="AlphaFoldDB" id="H6L899"/>
<keyword evidence="4" id="KW-1185">Reference proteome</keyword>
<dbReference type="HOGENOM" id="CLU_990048_0_0_10"/>
<protein>
    <recommendedName>
        <fullName evidence="5">Energy transducer TonB</fullName>
    </recommendedName>
</protein>
<evidence type="ECO:0000256" key="1">
    <source>
        <dbReference type="SAM" id="MobiDB-lite"/>
    </source>
</evidence>
<dbReference type="OrthoDB" id="9823855at2"/>
<dbReference type="RefSeq" id="WP_015694050.1">
    <property type="nucleotide sequence ID" value="NC_016940.1"/>
</dbReference>
<accession>H6L899</accession>
<evidence type="ECO:0000313" key="3">
    <source>
        <dbReference type="EMBL" id="AFC26463.1"/>
    </source>
</evidence>
<feature type="compositionally biased region" description="Basic and acidic residues" evidence="1">
    <location>
        <begin position="165"/>
        <end position="180"/>
    </location>
</feature>
<proteinExistence type="predicted"/>
<feature type="compositionally biased region" description="Acidic residues" evidence="1">
    <location>
        <begin position="94"/>
        <end position="105"/>
    </location>
</feature>
<feature type="compositionally biased region" description="Low complexity" evidence="1">
    <location>
        <begin position="72"/>
        <end position="86"/>
    </location>
</feature>
<dbReference type="KEGG" id="sgn:SGRA_3747"/>
<dbReference type="EMBL" id="CP002831">
    <property type="protein sequence ID" value="AFC26463.1"/>
    <property type="molecule type" value="Genomic_DNA"/>
</dbReference>
<feature type="transmembrane region" description="Helical" evidence="2">
    <location>
        <begin position="23"/>
        <end position="44"/>
    </location>
</feature>
<gene>
    <name evidence="3" type="ordered locus">SGRA_3747</name>
</gene>
<keyword evidence="2" id="KW-1133">Transmembrane helix</keyword>
<keyword evidence="2" id="KW-0472">Membrane</keyword>
<dbReference type="Proteomes" id="UP000007519">
    <property type="component" value="Chromosome"/>
</dbReference>
<feature type="compositionally biased region" description="Gly residues" evidence="1">
    <location>
        <begin position="149"/>
        <end position="159"/>
    </location>
</feature>
<evidence type="ECO:0000256" key="2">
    <source>
        <dbReference type="SAM" id="Phobius"/>
    </source>
</evidence>
<evidence type="ECO:0008006" key="5">
    <source>
        <dbReference type="Google" id="ProtNLM"/>
    </source>
</evidence>
<feature type="region of interest" description="Disordered" evidence="1">
    <location>
        <begin position="65"/>
        <end position="184"/>
    </location>
</feature>